<dbReference type="EMBL" id="BMJH01000002">
    <property type="protein sequence ID" value="GGC65837.1"/>
    <property type="molecule type" value="Genomic_DNA"/>
</dbReference>
<dbReference type="RefSeq" id="WP_188673456.1">
    <property type="nucleotide sequence ID" value="NZ_BMJH01000002.1"/>
</dbReference>
<evidence type="ECO:0000313" key="1">
    <source>
        <dbReference type="EMBL" id="GGC65837.1"/>
    </source>
</evidence>
<reference evidence="1" key="2">
    <citation type="submission" date="2020-09" db="EMBL/GenBank/DDBJ databases">
        <authorList>
            <person name="Sun Q."/>
            <person name="Zhou Y."/>
        </authorList>
    </citation>
    <scope>NUCLEOTIDE SEQUENCE</scope>
    <source>
        <strain evidence="1">CGMCC 1.15478</strain>
    </source>
</reference>
<evidence type="ECO:0000313" key="2">
    <source>
        <dbReference type="Proteomes" id="UP000641514"/>
    </source>
</evidence>
<dbReference type="GO" id="GO:0003677">
    <property type="term" value="F:DNA binding"/>
    <property type="evidence" value="ECO:0007669"/>
    <property type="project" value="InterPro"/>
</dbReference>
<dbReference type="Proteomes" id="UP000641514">
    <property type="component" value="Unassembled WGS sequence"/>
</dbReference>
<comment type="caution">
    <text evidence="1">The sequence shown here is derived from an EMBL/GenBank/DDBJ whole genome shotgun (WGS) entry which is preliminary data.</text>
</comment>
<name>A0A916XDL6_9ACTN</name>
<dbReference type="AlphaFoldDB" id="A0A916XDL6"/>
<dbReference type="Pfam" id="PF02575">
    <property type="entry name" value="YbaB_DNA_bd"/>
    <property type="match status" value="1"/>
</dbReference>
<sequence length="101" mass="10693">MTSIDNVIQRVRAQRDALDDALRELTTRNCVGTSACGRVRAEVNSCGQLVDLALEESVTQLPGRQVSALIIEAANNAAAGASEARRAQFEALTRALSPPGD</sequence>
<dbReference type="SUPFAM" id="SSF82607">
    <property type="entry name" value="YbaB-like"/>
    <property type="match status" value="1"/>
</dbReference>
<evidence type="ECO:0008006" key="3">
    <source>
        <dbReference type="Google" id="ProtNLM"/>
    </source>
</evidence>
<keyword evidence="2" id="KW-1185">Reference proteome</keyword>
<protein>
    <recommendedName>
        <fullName evidence="3">YbaB/EbfC family DNA-binding protein</fullName>
    </recommendedName>
</protein>
<dbReference type="InterPro" id="IPR004401">
    <property type="entry name" value="YbaB/EbfC"/>
</dbReference>
<accession>A0A916XDL6</accession>
<dbReference type="Gene3D" id="3.30.1310.10">
    <property type="entry name" value="Nucleoid-associated protein YbaB-like domain"/>
    <property type="match status" value="1"/>
</dbReference>
<proteinExistence type="predicted"/>
<organism evidence="1 2">
    <name type="scientific">Hoyosella rhizosphaerae</name>
    <dbReference type="NCBI Taxonomy" id="1755582"/>
    <lineage>
        <taxon>Bacteria</taxon>
        <taxon>Bacillati</taxon>
        <taxon>Actinomycetota</taxon>
        <taxon>Actinomycetes</taxon>
        <taxon>Mycobacteriales</taxon>
        <taxon>Hoyosellaceae</taxon>
        <taxon>Hoyosella</taxon>
    </lineage>
</organism>
<dbReference type="InterPro" id="IPR036894">
    <property type="entry name" value="YbaB-like_sf"/>
</dbReference>
<gene>
    <name evidence="1" type="ORF">GCM10011410_17980</name>
</gene>
<reference evidence="1" key="1">
    <citation type="journal article" date="2014" name="Int. J. Syst. Evol. Microbiol.">
        <title>Complete genome sequence of Corynebacterium casei LMG S-19264T (=DSM 44701T), isolated from a smear-ripened cheese.</title>
        <authorList>
            <consortium name="US DOE Joint Genome Institute (JGI-PGF)"/>
            <person name="Walter F."/>
            <person name="Albersmeier A."/>
            <person name="Kalinowski J."/>
            <person name="Ruckert C."/>
        </authorList>
    </citation>
    <scope>NUCLEOTIDE SEQUENCE</scope>
    <source>
        <strain evidence="1">CGMCC 1.15478</strain>
    </source>
</reference>